<evidence type="ECO:0000313" key="1">
    <source>
        <dbReference type="EMBL" id="KAF4700918.1"/>
    </source>
</evidence>
<dbReference type="SUPFAM" id="SSF52540">
    <property type="entry name" value="P-loop containing nucleoside triphosphate hydrolases"/>
    <property type="match status" value="1"/>
</dbReference>
<dbReference type="InterPro" id="IPR027417">
    <property type="entry name" value="P-loop_NTPase"/>
</dbReference>
<dbReference type="EMBL" id="JABANM010033650">
    <property type="protein sequence ID" value="KAF4700918.1"/>
    <property type="molecule type" value="Genomic_DNA"/>
</dbReference>
<sequence length="51" mass="5975">VSLGYVKFLVLDEADQMLSMGLEVRSAIRLYIDMFRLRVIGVSMYKFVHTY</sequence>
<dbReference type="Proteomes" id="UP000574390">
    <property type="component" value="Unassembled WGS sequence"/>
</dbReference>
<reference evidence="1 2" key="1">
    <citation type="submission" date="2020-04" db="EMBL/GenBank/DDBJ databases">
        <title>Perkinsus olseni comparative genomics.</title>
        <authorList>
            <person name="Bogema D.R."/>
        </authorList>
    </citation>
    <scope>NUCLEOTIDE SEQUENCE [LARGE SCALE GENOMIC DNA]</scope>
    <source>
        <strain evidence="1">ATCC PRA-205</strain>
    </source>
</reference>
<dbReference type="AlphaFoldDB" id="A0A7J6PXY4"/>
<name>A0A7J6PXY4_PEROL</name>
<comment type="caution">
    <text evidence="1">The sequence shown here is derived from an EMBL/GenBank/DDBJ whole genome shotgun (WGS) entry which is preliminary data.</text>
</comment>
<feature type="non-terminal residue" evidence="1">
    <location>
        <position position="1"/>
    </location>
</feature>
<dbReference type="Gene3D" id="3.40.50.300">
    <property type="entry name" value="P-loop containing nucleotide triphosphate hydrolases"/>
    <property type="match status" value="1"/>
</dbReference>
<evidence type="ECO:0000313" key="2">
    <source>
        <dbReference type="Proteomes" id="UP000574390"/>
    </source>
</evidence>
<accession>A0A7J6PXY4</accession>
<organism evidence="1 2">
    <name type="scientific">Perkinsus olseni</name>
    <name type="common">Perkinsus atlanticus</name>
    <dbReference type="NCBI Taxonomy" id="32597"/>
    <lineage>
        <taxon>Eukaryota</taxon>
        <taxon>Sar</taxon>
        <taxon>Alveolata</taxon>
        <taxon>Perkinsozoa</taxon>
        <taxon>Perkinsea</taxon>
        <taxon>Perkinsida</taxon>
        <taxon>Perkinsidae</taxon>
        <taxon>Perkinsus</taxon>
    </lineage>
</organism>
<gene>
    <name evidence="1" type="ORF">FOZ62_020425</name>
</gene>
<protein>
    <submittedName>
        <fullName evidence="1">Uncharacterized protein</fullName>
    </submittedName>
</protein>
<proteinExistence type="predicted"/>